<proteinExistence type="predicted"/>
<dbReference type="Gene3D" id="3.90.550.10">
    <property type="entry name" value="Spore Coat Polysaccharide Biosynthesis Protein SpsA, Chain A"/>
    <property type="match status" value="1"/>
</dbReference>
<dbReference type="PANTHER" id="PTHR43685">
    <property type="entry name" value="GLYCOSYLTRANSFERASE"/>
    <property type="match status" value="1"/>
</dbReference>
<dbReference type="InterPro" id="IPR001173">
    <property type="entry name" value="Glyco_trans_2-like"/>
</dbReference>
<sequence>MTIQPFISIVIPAYNAEQYLTTTLTSVFNQTYTNFEVIVINDGSVDNTETILITLQQQEPRLKIINQANQGIAIARNRGITQASGEFITFIDSDDRWHPTFLAKMVARQQQTNGEVIYTGNIDSAIHTDKPRISDFREQDNLCGYLTQQSLLHIGCLLIRKAFLKKHQISFNPALKTGEDIVFICHLFCLTNAYSVPEYLYYYTHRDDSIMRKPWTKQDYLNDLMAWQELEQIIKQRYQQQDRDHVIALVESKIIYYKLRLLWLLLVIGRHQELTELLNDEFLTYNGHHLNYLPKKYAGIRRKIILSKNKLLWKLINITYPRHKINLV</sequence>
<keyword evidence="3" id="KW-1185">Reference proteome</keyword>
<evidence type="ECO:0000259" key="1">
    <source>
        <dbReference type="Pfam" id="PF00535"/>
    </source>
</evidence>
<organism evidence="2 3">
    <name type="scientific">Candidatus Schmidhempelia bombi str. Bimp</name>
    <dbReference type="NCBI Taxonomy" id="1387197"/>
    <lineage>
        <taxon>Bacteria</taxon>
        <taxon>Pseudomonadati</taxon>
        <taxon>Pseudomonadota</taxon>
        <taxon>Gammaproteobacteria</taxon>
        <taxon>Orbales</taxon>
        <taxon>Orbaceae</taxon>
        <taxon>Candidatus Schmidhempelia</taxon>
    </lineage>
</organism>
<gene>
    <name evidence="2" type="ORF">O970_01785</name>
</gene>
<evidence type="ECO:0000313" key="3">
    <source>
        <dbReference type="Proteomes" id="UP000506160"/>
    </source>
</evidence>
<reference evidence="2 3" key="1">
    <citation type="journal article" date="2014" name="Appl. Environ. Microbiol.">
        <title>Genomic features of a bumble bee symbiont reflect its host environment.</title>
        <authorList>
            <person name="Martinson V.G."/>
            <person name="Magoc T."/>
            <person name="Koch H."/>
            <person name="Salzberg S.L."/>
            <person name="Moran N.A."/>
        </authorList>
    </citation>
    <scope>NUCLEOTIDE SEQUENCE [LARGE SCALE GENOMIC DNA]</scope>
    <source>
        <strain evidence="2 3">Bimp</strain>
    </source>
</reference>
<dbReference type="SUPFAM" id="SSF53448">
    <property type="entry name" value="Nucleotide-diphospho-sugar transferases"/>
    <property type="match status" value="1"/>
</dbReference>
<dbReference type="AlphaFoldDB" id="A0AB94IEC4"/>
<dbReference type="PANTHER" id="PTHR43685:SF2">
    <property type="entry name" value="GLYCOSYLTRANSFERASE 2-LIKE DOMAIN-CONTAINING PROTEIN"/>
    <property type="match status" value="1"/>
</dbReference>
<evidence type="ECO:0000313" key="2">
    <source>
        <dbReference type="EMBL" id="TEA27816.1"/>
    </source>
</evidence>
<dbReference type="Proteomes" id="UP000506160">
    <property type="component" value="Unassembled WGS sequence"/>
</dbReference>
<dbReference type="CDD" id="cd00761">
    <property type="entry name" value="Glyco_tranf_GTA_type"/>
    <property type="match status" value="1"/>
</dbReference>
<name>A0AB94IEC4_9GAMM</name>
<dbReference type="Pfam" id="PF00535">
    <property type="entry name" value="Glycos_transf_2"/>
    <property type="match status" value="1"/>
</dbReference>
<comment type="caution">
    <text evidence="2">The sequence shown here is derived from an EMBL/GenBank/DDBJ whole genome shotgun (WGS) entry which is preliminary data.</text>
</comment>
<accession>A0AB94IEC4</accession>
<dbReference type="InterPro" id="IPR029044">
    <property type="entry name" value="Nucleotide-diphossugar_trans"/>
</dbReference>
<dbReference type="InterPro" id="IPR050834">
    <property type="entry name" value="Glycosyltransf_2"/>
</dbReference>
<feature type="domain" description="Glycosyltransferase 2-like" evidence="1">
    <location>
        <begin position="8"/>
        <end position="129"/>
    </location>
</feature>
<dbReference type="RefSeq" id="WP_024495475.1">
    <property type="nucleotide sequence ID" value="NZ_AWGA01000016.1"/>
</dbReference>
<protein>
    <submittedName>
        <fullName evidence="2">Glycosyltransferase family 2 protein</fullName>
    </submittedName>
</protein>
<dbReference type="EMBL" id="AWGA01000016">
    <property type="protein sequence ID" value="TEA27816.1"/>
    <property type="molecule type" value="Genomic_DNA"/>
</dbReference>